<protein>
    <submittedName>
        <fullName evidence="1">Uncharacterized protein</fullName>
    </submittedName>
</protein>
<gene>
    <name evidence="1" type="ORF">L195_g055225</name>
</gene>
<organism evidence="1 2">
    <name type="scientific">Trifolium pratense</name>
    <name type="common">Red clover</name>
    <dbReference type="NCBI Taxonomy" id="57577"/>
    <lineage>
        <taxon>Eukaryota</taxon>
        <taxon>Viridiplantae</taxon>
        <taxon>Streptophyta</taxon>
        <taxon>Embryophyta</taxon>
        <taxon>Tracheophyta</taxon>
        <taxon>Spermatophyta</taxon>
        <taxon>Magnoliopsida</taxon>
        <taxon>eudicotyledons</taxon>
        <taxon>Gunneridae</taxon>
        <taxon>Pentapetalae</taxon>
        <taxon>rosids</taxon>
        <taxon>fabids</taxon>
        <taxon>Fabales</taxon>
        <taxon>Fabaceae</taxon>
        <taxon>Papilionoideae</taxon>
        <taxon>50 kb inversion clade</taxon>
        <taxon>NPAAA clade</taxon>
        <taxon>Hologalegina</taxon>
        <taxon>IRL clade</taxon>
        <taxon>Trifolieae</taxon>
        <taxon>Trifolium</taxon>
    </lineage>
</organism>
<sequence length="34" mass="3715">FGGAKEEEKIANGGSEVKILETYDAPPLPSFEYK</sequence>
<evidence type="ECO:0000313" key="1">
    <source>
        <dbReference type="EMBL" id="PNX66685.1"/>
    </source>
</evidence>
<name>A0A2K3KK59_TRIPR</name>
<dbReference type="Proteomes" id="UP000236291">
    <property type="component" value="Unassembled WGS sequence"/>
</dbReference>
<accession>A0A2K3KK59</accession>
<proteinExistence type="predicted"/>
<evidence type="ECO:0000313" key="2">
    <source>
        <dbReference type="Proteomes" id="UP000236291"/>
    </source>
</evidence>
<comment type="caution">
    <text evidence="1">The sequence shown here is derived from an EMBL/GenBank/DDBJ whole genome shotgun (WGS) entry which is preliminary data.</text>
</comment>
<reference evidence="1 2" key="2">
    <citation type="journal article" date="2017" name="Front. Plant Sci.">
        <title>Gene Classification and Mining of Molecular Markers Useful in Red Clover (Trifolium pratense) Breeding.</title>
        <authorList>
            <person name="Istvanek J."/>
            <person name="Dluhosova J."/>
            <person name="Dluhos P."/>
            <person name="Patkova L."/>
            <person name="Nedelnik J."/>
            <person name="Repkova J."/>
        </authorList>
    </citation>
    <scope>NUCLEOTIDE SEQUENCE [LARGE SCALE GENOMIC DNA]</scope>
    <source>
        <strain evidence="2">cv. Tatra</strain>
        <tissue evidence="1">Young leaves</tissue>
    </source>
</reference>
<dbReference type="EMBL" id="ASHM01099725">
    <property type="protein sequence ID" value="PNX66685.1"/>
    <property type="molecule type" value="Genomic_DNA"/>
</dbReference>
<dbReference type="AlphaFoldDB" id="A0A2K3KK59"/>
<reference evidence="1 2" key="1">
    <citation type="journal article" date="2014" name="Am. J. Bot.">
        <title>Genome assembly and annotation for red clover (Trifolium pratense; Fabaceae).</title>
        <authorList>
            <person name="Istvanek J."/>
            <person name="Jaros M."/>
            <person name="Krenek A."/>
            <person name="Repkova J."/>
        </authorList>
    </citation>
    <scope>NUCLEOTIDE SEQUENCE [LARGE SCALE GENOMIC DNA]</scope>
    <source>
        <strain evidence="2">cv. Tatra</strain>
        <tissue evidence="1">Young leaves</tissue>
    </source>
</reference>
<feature type="non-terminal residue" evidence="1">
    <location>
        <position position="1"/>
    </location>
</feature>